<name>A0AAJ8JMG2_9TREE</name>
<protein>
    <recommendedName>
        <fullName evidence="3">UDENN domain-containing protein</fullName>
    </recommendedName>
</protein>
<dbReference type="PANTHER" id="PTHR13677">
    <property type="entry name" value="LD41638P"/>
    <property type="match status" value="1"/>
</dbReference>
<feature type="compositionally biased region" description="Polar residues" evidence="2">
    <location>
        <begin position="56"/>
        <end position="74"/>
    </location>
</feature>
<feature type="region of interest" description="Disordered" evidence="2">
    <location>
        <begin position="270"/>
        <end position="291"/>
    </location>
</feature>
<sequence>MVGQLDPDEGDISLAFGARNSLANHSQQKAGSSSVNEDVSGFTSQRLLTKAMFERGNSSVSSEGHLSTGSAQSKNGLESLSLDDNDNESSSESGPSTPRWRADQQNLEPRPASVQPPRNIKTLDYIPFPVKAPTTRRISSSLGRSRSLNVRMPSVDLSTQTFDKGKETPMSATNSRLTPTSKTGWSKRPGEPRPPPLMSNDIAQRMSRWVKEIVVCNFDLERGPIVERRARGRRWGPGEKENVAFSSFPDTSLFAEGTILFSFKIRQIPPDPSTLSQPEPPSPMPNCTEGKGVENRSLDMSVQEHGNEFTAGTEDRNMSKSPAGISTGQKAEEYRKWDERGREWLYGFVWFEQRRDRGISRGYMQKSLVILTHLPFPGLFAAVLQKMAPVFFEHGYSALEAACHSMASWPDPAPDCLLQLPFMSDVLLVELPDTTESPQIDKTLHLCPSPDRPILASLPPSSPLRTLAPVLTSLWSLWECLLLSEPLLIIAPDPRISSELVWWLRDLIRPFPPSGDLRPYLHIHDHDFSLLVNKAKPQPGVVVGVTNPFFRNAASHWPNVVSIPSLKGKKGISGVQEPEGFISRRVRSIQKDHRLLKRLENLVAEGNLDDPDGNEALRRHFQQLTEKFLVPLNRYFQTLIPTPSPTMGPNPPTFPLLPLIPRSFSHLSPSPSLQTSHLCIRPFSLPTFLSHLRFSGPNPLAFRTRGLTGKVRVESDFYASFCMSSGFAGWLSSRVESLEDVLSAPIPSETPASSLKNVSTDKLQNDQRVPICLDINEPKSSQEENLKVAIKILTYINMGRLVIVVL</sequence>
<reference evidence="4" key="1">
    <citation type="submission" date="2016-06" db="EMBL/GenBank/DDBJ databases">
        <authorList>
            <person name="Cuomo C."/>
            <person name="Litvintseva A."/>
            <person name="Heitman J."/>
            <person name="Chen Y."/>
            <person name="Sun S."/>
            <person name="Springer D."/>
            <person name="Dromer F."/>
            <person name="Young S."/>
            <person name="Zeng Q."/>
            <person name="Chapman S."/>
            <person name="Gujja S."/>
            <person name="Saif S."/>
            <person name="Birren B."/>
        </authorList>
    </citation>
    <scope>NUCLEOTIDE SEQUENCE</scope>
    <source>
        <strain evidence="4">CBS 7841</strain>
    </source>
</reference>
<dbReference type="Proteomes" id="UP000094043">
    <property type="component" value="Chromosome 1"/>
</dbReference>
<feature type="compositionally biased region" description="Polar residues" evidence="2">
    <location>
        <begin position="170"/>
        <end position="184"/>
    </location>
</feature>
<dbReference type="InterPro" id="IPR037516">
    <property type="entry name" value="Tripartite_DENN"/>
</dbReference>
<dbReference type="GO" id="GO:0055037">
    <property type="term" value="C:recycling endosome"/>
    <property type="evidence" value="ECO:0007669"/>
    <property type="project" value="TreeGrafter"/>
</dbReference>
<proteinExistence type="inferred from homology"/>
<evidence type="ECO:0000259" key="3">
    <source>
        <dbReference type="PROSITE" id="PS50211"/>
    </source>
</evidence>
<accession>A0AAJ8JMG2</accession>
<feature type="region of interest" description="Disordered" evidence="2">
    <location>
        <begin position="160"/>
        <end position="199"/>
    </location>
</feature>
<gene>
    <name evidence="4" type="ORF">L203_100117</name>
</gene>
<evidence type="ECO:0000313" key="5">
    <source>
        <dbReference type="Proteomes" id="UP000094043"/>
    </source>
</evidence>
<reference evidence="4" key="2">
    <citation type="journal article" date="2022" name="Elife">
        <title>Obligate sexual reproduction of a homothallic fungus closely related to the Cryptococcus pathogenic species complex.</title>
        <authorList>
            <person name="Passer A.R."/>
            <person name="Clancey S.A."/>
            <person name="Shea T."/>
            <person name="David-Palma M."/>
            <person name="Averette A.F."/>
            <person name="Boekhout T."/>
            <person name="Porcel B.M."/>
            <person name="Nowrousian M."/>
            <person name="Cuomo C.A."/>
            <person name="Sun S."/>
            <person name="Heitman J."/>
            <person name="Coelho M.A."/>
        </authorList>
    </citation>
    <scope>NUCLEOTIDE SEQUENCE</scope>
    <source>
        <strain evidence="4">CBS 7841</strain>
    </source>
</reference>
<comment type="similarity">
    <text evidence="1">Belongs to the DENND6 family.</text>
</comment>
<evidence type="ECO:0000256" key="2">
    <source>
        <dbReference type="SAM" id="MobiDB-lite"/>
    </source>
</evidence>
<dbReference type="GO" id="GO:0005085">
    <property type="term" value="F:guanyl-nucleotide exchange factor activity"/>
    <property type="evidence" value="ECO:0007669"/>
    <property type="project" value="InterPro"/>
</dbReference>
<evidence type="ECO:0000256" key="1">
    <source>
        <dbReference type="ARBA" id="ARBA00007159"/>
    </source>
</evidence>
<evidence type="ECO:0000313" key="4">
    <source>
        <dbReference type="EMBL" id="WVN84980.1"/>
    </source>
</evidence>
<dbReference type="RefSeq" id="XP_066065681.1">
    <property type="nucleotide sequence ID" value="XM_066209584.1"/>
</dbReference>
<feature type="domain" description="UDENN" evidence="3">
    <location>
        <begin position="241"/>
        <end position="741"/>
    </location>
</feature>
<dbReference type="AlphaFoldDB" id="A0AAJ8JMG2"/>
<organism evidence="4 5">
    <name type="scientific">Cryptococcus depauperatus CBS 7841</name>
    <dbReference type="NCBI Taxonomy" id="1295531"/>
    <lineage>
        <taxon>Eukaryota</taxon>
        <taxon>Fungi</taxon>
        <taxon>Dikarya</taxon>
        <taxon>Basidiomycota</taxon>
        <taxon>Agaricomycotina</taxon>
        <taxon>Tremellomycetes</taxon>
        <taxon>Tremellales</taxon>
        <taxon>Cryptococcaceae</taxon>
        <taxon>Cryptococcus</taxon>
    </lineage>
</organism>
<keyword evidence="5" id="KW-1185">Reference proteome</keyword>
<dbReference type="InterPro" id="IPR024224">
    <property type="entry name" value="DENND6"/>
</dbReference>
<dbReference type="PANTHER" id="PTHR13677:SF0">
    <property type="entry name" value="LD41638P"/>
    <property type="match status" value="1"/>
</dbReference>
<feature type="region of interest" description="Disordered" evidence="2">
    <location>
        <begin position="53"/>
        <end position="120"/>
    </location>
</feature>
<dbReference type="EMBL" id="CP143784">
    <property type="protein sequence ID" value="WVN84980.1"/>
    <property type="molecule type" value="Genomic_DNA"/>
</dbReference>
<dbReference type="PROSITE" id="PS50211">
    <property type="entry name" value="DENN"/>
    <property type="match status" value="1"/>
</dbReference>
<reference evidence="4" key="3">
    <citation type="submission" date="2024-01" db="EMBL/GenBank/DDBJ databases">
        <authorList>
            <person name="Coelho M.A."/>
            <person name="David-Palma M."/>
            <person name="Shea T."/>
            <person name="Sun S."/>
            <person name="Cuomo C.A."/>
            <person name="Heitman J."/>
        </authorList>
    </citation>
    <scope>NUCLEOTIDE SEQUENCE</scope>
    <source>
        <strain evidence="4">CBS 7841</strain>
    </source>
</reference>
<dbReference type="KEGG" id="cdep:91084333"/>
<dbReference type="GeneID" id="91084333"/>